<keyword evidence="4" id="KW-0732">Signal</keyword>
<dbReference type="SUPFAM" id="SSF50630">
    <property type="entry name" value="Acid proteases"/>
    <property type="match status" value="1"/>
</dbReference>
<dbReference type="GO" id="GO:0006508">
    <property type="term" value="P:proteolysis"/>
    <property type="evidence" value="ECO:0007669"/>
    <property type="project" value="InterPro"/>
</dbReference>
<sequence>MSLLFSWLASVFVLAGLASAVTLPFTREEKPHSTSVRLAGAATNSDDPFNFQNLAGFRYLSTLHINGQPVQVELDTGSSDLWIDTKRANLTLEGGTPTNIPASIIYEDKTGASGNIELIDITWGDFTVKNQAFINAPGANGTKNILDGFLGLGPPSLSELSGAVQKANAKINGNMLITNIFDSYPDESNFITFLLSRNVAGIIDGGDFTIGEIVKGYEAITEAPKLPILSDSRWLTFIDGLNINGQQFTGNSHTVSGVNVPQGKVSAIFDTGISLDIAPKGFVDAMFQNVPGAVFDESTRNYIVPCNTKVNVSLSVGGLEYPIHPADLVTPNGIVNGSVICNGAFTASSEGTSIGDIQFGDAVMRNLYTLYNYGSFSRPGTNQPFIQILNLTNADKAWAEFDFIQPARVQQFLTYSNNLVNELSSTIVNVVTAQVPIPTSVQAPPDPTSTSEPKNFAAGALSSQDTSSDVDMKSVIRNTYIITGLVGATLLLLTIVTVVFLVKWMGLSKKPRYKPLIPPVDGRSVYSSYSGKYSEW</sequence>
<dbReference type="InterPro" id="IPR001461">
    <property type="entry name" value="Aspartic_peptidase_A1"/>
</dbReference>
<dbReference type="InterPro" id="IPR021109">
    <property type="entry name" value="Peptidase_aspartic_dom_sf"/>
</dbReference>
<dbReference type="EMBL" id="JASBNA010000005">
    <property type="protein sequence ID" value="KAK7691394.1"/>
    <property type="molecule type" value="Genomic_DNA"/>
</dbReference>
<protein>
    <recommendedName>
        <fullName evidence="5">Peptidase A1 domain-containing protein</fullName>
    </recommendedName>
</protein>
<dbReference type="Proteomes" id="UP001385951">
    <property type="component" value="Unassembled WGS sequence"/>
</dbReference>
<comment type="similarity">
    <text evidence="1">Belongs to the peptidase A1 family.</text>
</comment>
<name>A0AAW0GHW0_9APHY</name>
<feature type="domain" description="Peptidase A1" evidence="5">
    <location>
        <begin position="59"/>
        <end position="382"/>
    </location>
</feature>
<keyword evidence="3" id="KW-1133">Transmembrane helix</keyword>
<comment type="caution">
    <text evidence="6">The sequence shown here is derived from an EMBL/GenBank/DDBJ whole genome shotgun (WGS) entry which is preliminary data.</text>
</comment>
<feature type="compositionally biased region" description="Polar residues" evidence="2">
    <location>
        <begin position="440"/>
        <end position="453"/>
    </location>
</feature>
<evidence type="ECO:0000313" key="7">
    <source>
        <dbReference type="Proteomes" id="UP001385951"/>
    </source>
</evidence>
<feature type="transmembrane region" description="Helical" evidence="3">
    <location>
        <begin position="480"/>
        <end position="502"/>
    </location>
</feature>
<evidence type="ECO:0000256" key="3">
    <source>
        <dbReference type="SAM" id="Phobius"/>
    </source>
</evidence>
<evidence type="ECO:0000313" key="6">
    <source>
        <dbReference type="EMBL" id="KAK7691394.1"/>
    </source>
</evidence>
<dbReference type="Pfam" id="PF00026">
    <property type="entry name" value="Asp"/>
    <property type="match status" value="1"/>
</dbReference>
<organism evidence="6 7">
    <name type="scientific">Cerrena zonata</name>
    <dbReference type="NCBI Taxonomy" id="2478898"/>
    <lineage>
        <taxon>Eukaryota</taxon>
        <taxon>Fungi</taxon>
        <taxon>Dikarya</taxon>
        <taxon>Basidiomycota</taxon>
        <taxon>Agaricomycotina</taxon>
        <taxon>Agaricomycetes</taxon>
        <taxon>Polyporales</taxon>
        <taxon>Cerrenaceae</taxon>
        <taxon>Cerrena</taxon>
    </lineage>
</organism>
<reference evidence="6 7" key="1">
    <citation type="submission" date="2022-09" db="EMBL/GenBank/DDBJ databases">
        <authorList>
            <person name="Palmer J.M."/>
        </authorList>
    </citation>
    <scope>NUCLEOTIDE SEQUENCE [LARGE SCALE GENOMIC DNA]</scope>
    <source>
        <strain evidence="6 7">DSM 7382</strain>
    </source>
</reference>
<keyword evidence="3" id="KW-0812">Transmembrane</keyword>
<dbReference type="PANTHER" id="PTHR47966:SF51">
    <property type="entry name" value="BETA-SITE APP-CLEAVING ENZYME, ISOFORM A-RELATED"/>
    <property type="match status" value="1"/>
</dbReference>
<evidence type="ECO:0000256" key="4">
    <source>
        <dbReference type="SAM" id="SignalP"/>
    </source>
</evidence>
<feature type="chain" id="PRO_5043373434" description="Peptidase A1 domain-containing protein" evidence="4">
    <location>
        <begin position="21"/>
        <end position="536"/>
    </location>
</feature>
<dbReference type="PRINTS" id="PR00792">
    <property type="entry name" value="PEPSIN"/>
</dbReference>
<dbReference type="PANTHER" id="PTHR47966">
    <property type="entry name" value="BETA-SITE APP-CLEAVING ENZYME, ISOFORM A-RELATED"/>
    <property type="match status" value="1"/>
</dbReference>
<dbReference type="GO" id="GO:0004190">
    <property type="term" value="F:aspartic-type endopeptidase activity"/>
    <property type="evidence" value="ECO:0007669"/>
    <property type="project" value="InterPro"/>
</dbReference>
<feature type="signal peptide" evidence="4">
    <location>
        <begin position="1"/>
        <end position="20"/>
    </location>
</feature>
<feature type="region of interest" description="Disordered" evidence="2">
    <location>
        <begin position="440"/>
        <end position="462"/>
    </location>
</feature>
<dbReference type="Gene3D" id="2.40.70.10">
    <property type="entry name" value="Acid Proteases"/>
    <property type="match status" value="2"/>
</dbReference>
<dbReference type="PROSITE" id="PS51767">
    <property type="entry name" value="PEPTIDASE_A1"/>
    <property type="match status" value="1"/>
</dbReference>
<keyword evidence="7" id="KW-1185">Reference proteome</keyword>
<dbReference type="InterPro" id="IPR033121">
    <property type="entry name" value="PEPTIDASE_A1"/>
</dbReference>
<evidence type="ECO:0000256" key="1">
    <source>
        <dbReference type="ARBA" id="ARBA00007447"/>
    </source>
</evidence>
<accession>A0AAW0GHW0</accession>
<gene>
    <name evidence="6" type="ORF">QCA50_004793</name>
</gene>
<evidence type="ECO:0000259" key="5">
    <source>
        <dbReference type="PROSITE" id="PS51767"/>
    </source>
</evidence>
<proteinExistence type="inferred from homology"/>
<evidence type="ECO:0000256" key="2">
    <source>
        <dbReference type="SAM" id="MobiDB-lite"/>
    </source>
</evidence>
<keyword evidence="3" id="KW-0472">Membrane</keyword>
<dbReference type="AlphaFoldDB" id="A0AAW0GHW0"/>